<feature type="transmembrane region" description="Helical" evidence="12">
    <location>
        <begin position="6"/>
        <end position="32"/>
    </location>
</feature>
<evidence type="ECO:0000259" key="13">
    <source>
        <dbReference type="PROSITE" id="PS51371"/>
    </source>
</evidence>
<dbReference type="Pfam" id="PF03471">
    <property type="entry name" value="CorC_HlyC"/>
    <property type="match status" value="1"/>
</dbReference>
<name>A0AAU8DV67_9ACTN</name>
<feature type="domain" description="CBS" evidence="13">
    <location>
        <begin position="275"/>
        <end position="332"/>
    </location>
</feature>
<keyword evidence="3" id="KW-1003">Cell membrane</keyword>
<reference evidence="15" key="1">
    <citation type="submission" date="2024-05" db="EMBL/GenBank/DDBJ databases">
        <authorList>
            <person name="Cai S.Y."/>
            <person name="Jin L.M."/>
            <person name="Li H.R."/>
        </authorList>
    </citation>
    <scope>NUCLEOTIDE SEQUENCE</scope>
    <source>
        <strain evidence="15">A5-74</strain>
    </source>
</reference>
<evidence type="ECO:0000256" key="1">
    <source>
        <dbReference type="ARBA" id="ARBA00004651"/>
    </source>
</evidence>
<dbReference type="FunFam" id="3.10.580.10:FF:000002">
    <property type="entry name" value="Magnesium/cobalt efflux protein CorC"/>
    <property type="match status" value="1"/>
</dbReference>
<dbReference type="InterPro" id="IPR046342">
    <property type="entry name" value="CBS_dom_sf"/>
</dbReference>
<feature type="transmembrane region" description="Helical" evidence="12">
    <location>
        <begin position="61"/>
        <end position="86"/>
    </location>
</feature>
<feature type="region of interest" description="Disordered" evidence="11">
    <location>
        <begin position="426"/>
        <end position="531"/>
    </location>
</feature>
<evidence type="ECO:0000256" key="8">
    <source>
        <dbReference type="ARBA" id="ARBA00023136"/>
    </source>
</evidence>
<organism evidence="15">
    <name type="scientific">Nakamurella sp. A5-74</name>
    <dbReference type="NCBI Taxonomy" id="3158264"/>
    <lineage>
        <taxon>Bacteria</taxon>
        <taxon>Bacillati</taxon>
        <taxon>Actinomycetota</taxon>
        <taxon>Actinomycetes</taxon>
        <taxon>Nakamurellales</taxon>
        <taxon>Nakamurellaceae</taxon>
        <taxon>Nakamurella</taxon>
    </lineage>
</organism>
<keyword evidence="8 10" id="KW-0472">Membrane</keyword>
<dbReference type="GO" id="GO:0005886">
    <property type="term" value="C:plasma membrane"/>
    <property type="evidence" value="ECO:0007669"/>
    <property type="project" value="UniProtKB-SubCell"/>
</dbReference>
<proteinExistence type="inferred from homology"/>
<dbReference type="Pfam" id="PF01595">
    <property type="entry name" value="CNNM"/>
    <property type="match status" value="1"/>
</dbReference>
<dbReference type="Gene3D" id="3.10.580.10">
    <property type="entry name" value="CBS-domain"/>
    <property type="match status" value="1"/>
</dbReference>
<evidence type="ECO:0000313" key="15">
    <source>
        <dbReference type="EMBL" id="XCG65151.1"/>
    </source>
</evidence>
<dbReference type="SMART" id="SM00116">
    <property type="entry name" value="CBS"/>
    <property type="match status" value="2"/>
</dbReference>
<gene>
    <name evidence="15" type="ORF">ABLG96_07610</name>
</gene>
<dbReference type="PROSITE" id="PS51371">
    <property type="entry name" value="CBS"/>
    <property type="match status" value="2"/>
</dbReference>
<comment type="subcellular location">
    <subcellularLocation>
        <location evidence="1">Cell membrane</location>
        <topology evidence="1">Multi-pass membrane protein</topology>
    </subcellularLocation>
</comment>
<feature type="transmembrane region" description="Helical" evidence="12">
    <location>
        <begin position="92"/>
        <end position="113"/>
    </location>
</feature>
<feature type="domain" description="CBS" evidence="13">
    <location>
        <begin position="207"/>
        <end position="271"/>
    </location>
</feature>
<dbReference type="Pfam" id="PF00571">
    <property type="entry name" value="CBS"/>
    <property type="match status" value="2"/>
</dbReference>
<evidence type="ECO:0000256" key="2">
    <source>
        <dbReference type="ARBA" id="ARBA00006337"/>
    </source>
</evidence>
<keyword evidence="4 10" id="KW-0812">Transmembrane</keyword>
<keyword evidence="7 9" id="KW-0129">CBS domain</keyword>
<keyword evidence="6 10" id="KW-1133">Transmembrane helix</keyword>
<dbReference type="SUPFAM" id="SSF54631">
    <property type="entry name" value="CBS-domain pair"/>
    <property type="match status" value="1"/>
</dbReference>
<feature type="transmembrane region" description="Helical" evidence="12">
    <location>
        <begin position="125"/>
        <end position="150"/>
    </location>
</feature>
<dbReference type="PROSITE" id="PS51846">
    <property type="entry name" value="CNNM"/>
    <property type="match status" value="1"/>
</dbReference>
<evidence type="ECO:0000256" key="4">
    <source>
        <dbReference type="ARBA" id="ARBA00022692"/>
    </source>
</evidence>
<evidence type="ECO:0000256" key="9">
    <source>
        <dbReference type="PROSITE-ProRule" id="PRU00703"/>
    </source>
</evidence>
<dbReference type="InterPro" id="IPR044751">
    <property type="entry name" value="Ion_transp-like_CBS"/>
</dbReference>
<evidence type="ECO:0000259" key="14">
    <source>
        <dbReference type="PROSITE" id="PS51846"/>
    </source>
</evidence>
<evidence type="ECO:0000256" key="6">
    <source>
        <dbReference type="ARBA" id="ARBA00022989"/>
    </source>
</evidence>
<evidence type="ECO:0000256" key="5">
    <source>
        <dbReference type="ARBA" id="ARBA00022737"/>
    </source>
</evidence>
<dbReference type="SMART" id="SM01091">
    <property type="entry name" value="CorC_HlyC"/>
    <property type="match status" value="1"/>
</dbReference>
<dbReference type="GO" id="GO:0050660">
    <property type="term" value="F:flavin adenine dinucleotide binding"/>
    <property type="evidence" value="ECO:0007669"/>
    <property type="project" value="InterPro"/>
</dbReference>
<evidence type="ECO:0000256" key="10">
    <source>
        <dbReference type="PROSITE-ProRule" id="PRU01193"/>
    </source>
</evidence>
<feature type="compositionally biased region" description="Basic residues" evidence="11">
    <location>
        <begin position="477"/>
        <end position="489"/>
    </location>
</feature>
<dbReference type="RefSeq" id="WP_353650762.1">
    <property type="nucleotide sequence ID" value="NZ_CP159218.1"/>
</dbReference>
<dbReference type="InterPro" id="IPR005170">
    <property type="entry name" value="Transptr-assoc_dom"/>
</dbReference>
<feature type="compositionally biased region" description="Basic and acidic residues" evidence="11">
    <location>
        <begin position="465"/>
        <end position="476"/>
    </location>
</feature>
<dbReference type="PANTHER" id="PTHR22777:SF32">
    <property type="entry name" value="UPF0053 INNER MEMBRANE PROTEIN YFJD"/>
    <property type="match status" value="1"/>
</dbReference>
<protein>
    <submittedName>
        <fullName evidence="15">Hemolysin family protein</fullName>
    </submittedName>
</protein>
<dbReference type="InterPro" id="IPR002550">
    <property type="entry name" value="CNNM"/>
</dbReference>
<accession>A0AAU8DV67</accession>
<evidence type="ECO:0000256" key="3">
    <source>
        <dbReference type="ARBA" id="ARBA00022475"/>
    </source>
</evidence>
<evidence type="ECO:0000256" key="7">
    <source>
        <dbReference type="ARBA" id="ARBA00023122"/>
    </source>
</evidence>
<evidence type="ECO:0000256" key="12">
    <source>
        <dbReference type="SAM" id="Phobius"/>
    </source>
</evidence>
<comment type="similarity">
    <text evidence="2">Belongs to the UPF0053 family.</text>
</comment>
<feature type="domain" description="CNNM transmembrane" evidence="14">
    <location>
        <begin position="1"/>
        <end position="188"/>
    </location>
</feature>
<evidence type="ECO:0000256" key="11">
    <source>
        <dbReference type="SAM" id="MobiDB-lite"/>
    </source>
</evidence>
<dbReference type="PANTHER" id="PTHR22777">
    <property type="entry name" value="HEMOLYSIN-RELATED"/>
    <property type="match status" value="1"/>
</dbReference>
<dbReference type="SUPFAM" id="SSF56176">
    <property type="entry name" value="FAD-binding/transporter-associated domain-like"/>
    <property type="match status" value="1"/>
</dbReference>
<dbReference type="InterPro" id="IPR000644">
    <property type="entry name" value="CBS_dom"/>
</dbReference>
<dbReference type="Gene3D" id="3.30.465.10">
    <property type="match status" value="1"/>
</dbReference>
<sequence length="531" mass="57210">MDALDIVLLVIAGLLVPFAGLMAAADAAIIMVSPARVEEAMREGRRGAASLRRIVADKPRYTNLLLLLRVGSECAATVLVAAVALSTWGFRFWVLLMVVGVMIVVTYVVIGVLPRTIGRQHPSGVGFFMAGTVAGLGRFLSPIASLLILIGNAITPGRGFREGPFSSEIELRELVDMAQVHGVVEESEREMLHSVFQLGDTIAREVMVPRTEVVWIERQKSMRQALQLASRSGLSRIPVVGDDVDDITGVIYIKDLVARTLVVEPGSAGPEVGELVRAPFFVPDSKPIPDLLAEMQRTRTHFAVVVDEYGGTAGIVTIEDILEEIVGEITDEYDVESPELIEVLGDGRFRVSTRVLVEDLGELFDVSLPAEDVETVGGLFAQLLGRVPLPMSEAEINGLHLLGEPGVDRRGRPRVMTLIISRIQDPAMRSDRDDGHPSATAVPLDDSADDGGSSRDDGGSTGAEKSAKADKPERPKGKNKPKNKTKNGKAPKAELIAESDTDSDGANSTAVEPQHTEPPQAEQHPTRRAER</sequence>
<dbReference type="AlphaFoldDB" id="A0AAU8DV67"/>
<dbReference type="CDD" id="cd04590">
    <property type="entry name" value="CBS_pair_CorC_HlyC_assoc"/>
    <property type="match status" value="1"/>
</dbReference>
<dbReference type="InterPro" id="IPR036318">
    <property type="entry name" value="FAD-bd_PCMH-like_sf"/>
</dbReference>
<keyword evidence="5" id="KW-0677">Repeat</keyword>
<dbReference type="EMBL" id="CP159218">
    <property type="protein sequence ID" value="XCG65151.1"/>
    <property type="molecule type" value="Genomic_DNA"/>
</dbReference>
<dbReference type="InterPro" id="IPR016169">
    <property type="entry name" value="FAD-bd_PCMH_sub2"/>
</dbReference>